<dbReference type="GO" id="GO:0004497">
    <property type="term" value="F:monooxygenase activity"/>
    <property type="evidence" value="ECO:0007669"/>
    <property type="project" value="UniProtKB-KW"/>
</dbReference>
<reference evidence="9" key="2">
    <citation type="submission" date="2021-04" db="EMBL/GenBank/DDBJ databases">
        <title>Isolation and genomic analysis of the ibuprofen-degrading bacterium Sphingomonas strain MPO218.</title>
        <authorList>
            <person name="Aulestia M."/>
            <person name="Flores A."/>
            <person name="Mangas E.L."/>
            <person name="Perez-Pulido A.J."/>
            <person name="Santero E."/>
            <person name="Camacho E.M."/>
        </authorList>
    </citation>
    <scope>NUCLEOTIDE SEQUENCE</scope>
    <source>
        <strain evidence="9">MPO218</strain>
    </source>
</reference>
<evidence type="ECO:0000256" key="6">
    <source>
        <dbReference type="ARBA" id="ARBA00023033"/>
    </source>
</evidence>
<dbReference type="SUPFAM" id="SSF48264">
    <property type="entry name" value="Cytochrome P450"/>
    <property type="match status" value="1"/>
</dbReference>
<evidence type="ECO:0000256" key="5">
    <source>
        <dbReference type="ARBA" id="ARBA00023004"/>
    </source>
</evidence>
<evidence type="ECO:0000313" key="10">
    <source>
        <dbReference type="Proteomes" id="UP000664914"/>
    </source>
</evidence>
<dbReference type="Gene3D" id="1.10.630.10">
    <property type="entry name" value="Cytochrome P450"/>
    <property type="match status" value="1"/>
</dbReference>
<proteinExistence type="inferred from homology"/>
<dbReference type="PANTHER" id="PTHR46696:SF1">
    <property type="entry name" value="CYTOCHROME P450 YJIB-RELATED"/>
    <property type="match status" value="1"/>
</dbReference>
<dbReference type="RefSeq" id="WP_208631993.1">
    <property type="nucleotide sequence ID" value="NZ_CP059319.1"/>
</dbReference>
<organism evidence="9 10">
    <name type="scientific">Rhizorhabdus wittichii</name>
    <dbReference type="NCBI Taxonomy" id="160791"/>
    <lineage>
        <taxon>Bacteria</taxon>
        <taxon>Pseudomonadati</taxon>
        <taxon>Pseudomonadota</taxon>
        <taxon>Alphaproteobacteria</taxon>
        <taxon>Sphingomonadales</taxon>
        <taxon>Sphingomonadaceae</taxon>
        <taxon>Rhizorhabdus</taxon>
    </lineage>
</organism>
<dbReference type="PANTHER" id="PTHR46696">
    <property type="entry name" value="P450, PUTATIVE (EUROFUNG)-RELATED"/>
    <property type="match status" value="1"/>
</dbReference>
<evidence type="ECO:0000313" key="9">
    <source>
        <dbReference type="EMBL" id="QTH20159.1"/>
    </source>
</evidence>
<comment type="similarity">
    <text evidence="1 8">Belongs to the cytochrome P450 family.</text>
</comment>
<dbReference type="Pfam" id="PF00067">
    <property type="entry name" value="p450"/>
    <property type="match status" value="1"/>
</dbReference>
<keyword evidence="6 8" id="KW-0503">Monooxygenase</keyword>
<reference evidence="9" key="1">
    <citation type="submission" date="2020-07" db="EMBL/GenBank/DDBJ databases">
        <authorList>
            <person name="Camacho E."/>
        </authorList>
    </citation>
    <scope>NUCLEOTIDE SEQUENCE</scope>
    <source>
        <strain evidence="9">MPO218</strain>
    </source>
</reference>
<dbReference type="AlphaFoldDB" id="A0A975HDW5"/>
<keyword evidence="3 8" id="KW-0479">Metal-binding</keyword>
<dbReference type="PROSITE" id="PS00086">
    <property type="entry name" value="CYTOCHROME_P450"/>
    <property type="match status" value="1"/>
</dbReference>
<comment type="function">
    <text evidence="7">Cytochromes P450 are a group of heme-thiolate monooxygenases. They oxidize a variety of structurally unrelated compounds, including steroids, fatty acids, and xenobiotics.</text>
</comment>
<evidence type="ECO:0000256" key="8">
    <source>
        <dbReference type="RuleBase" id="RU000461"/>
    </source>
</evidence>
<evidence type="ECO:0000256" key="2">
    <source>
        <dbReference type="ARBA" id="ARBA00022617"/>
    </source>
</evidence>
<evidence type="ECO:0000256" key="4">
    <source>
        <dbReference type="ARBA" id="ARBA00023002"/>
    </source>
</evidence>
<dbReference type="FunFam" id="1.10.630.10:FF:000018">
    <property type="entry name" value="Cytochrome P450 monooxygenase"/>
    <property type="match status" value="1"/>
</dbReference>
<keyword evidence="4 8" id="KW-0560">Oxidoreductase</keyword>
<evidence type="ECO:0000256" key="7">
    <source>
        <dbReference type="ARBA" id="ARBA00043906"/>
    </source>
</evidence>
<evidence type="ECO:0000256" key="3">
    <source>
        <dbReference type="ARBA" id="ARBA00022723"/>
    </source>
</evidence>
<dbReference type="PRINTS" id="PR00359">
    <property type="entry name" value="BP450"/>
</dbReference>
<dbReference type="InterPro" id="IPR001128">
    <property type="entry name" value="Cyt_P450"/>
</dbReference>
<dbReference type="GO" id="GO:0005506">
    <property type="term" value="F:iron ion binding"/>
    <property type="evidence" value="ECO:0007669"/>
    <property type="project" value="InterPro"/>
</dbReference>
<gene>
    <name evidence="9" type="ORF">HRJ34_17580</name>
</gene>
<name>A0A975HDW5_9SPHN</name>
<keyword evidence="5 8" id="KW-0408">Iron</keyword>
<dbReference type="InterPro" id="IPR002397">
    <property type="entry name" value="Cyt_P450_B"/>
</dbReference>
<dbReference type="InterPro" id="IPR017972">
    <property type="entry name" value="Cyt_P450_CS"/>
</dbReference>
<dbReference type="GO" id="GO:0016705">
    <property type="term" value="F:oxidoreductase activity, acting on paired donors, with incorporation or reduction of molecular oxygen"/>
    <property type="evidence" value="ECO:0007669"/>
    <property type="project" value="InterPro"/>
</dbReference>
<protein>
    <submittedName>
        <fullName evidence="9">Cytochrome P450</fullName>
    </submittedName>
</protein>
<evidence type="ECO:0000256" key="1">
    <source>
        <dbReference type="ARBA" id="ARBA00010617"/>
    </source>
</evidence>
<dbReference type="Proteomes" id="UP000664914">
    <property type="component" value="Chromosome"/>
</dbReference>
<keyword evidence="2 8" id="KW-0349">Heme</keyword>
<accession>A0A975HDW5</accession>
<dbReference type="InterPro" id="IPR036396">
    <property type="entry name" value="Cyt_P450_sf"/>
</dbReference>
<dbReference type="GO" id="GO:0020037">
    <property type="term" value="F:heme binding"/>
    <property type="evidence" value="ECO:0007669"/>
    <property type="project" value="InterPro"/>
</dbReference>
<dbReference type="EMBL" id="CP059319">
    <property type="protein sequence ID" value="QTH20159.1"/>
    <property type="molecule type" value="Genomic_DNA"/>
</dbReference>
<sequence>MSISVHDYDPLDIAVIENPYPYYAQLRTTTPVHWIESVKGYAVSRWDDVQTVLRDVGTYSSMGFWPELLGPFDPVPEVLPMISLDPPRHTVIRKLANKAFTPKLVNALEARFRQIANSLIDDLVSSHGPSGRFDFVERYSGLFPVSVISELLGVDVDRRQEFKTWADDILSASNRAGFSAARAAEVQASKSAIRSYFEELHDRRSAAPGDDMFSSFIHAEIDGQKLSPEEAINLGVLLLIGGIETTTNLIGNTVAHFGGFGRSNALDLLPDLLPLIDEMLRLEAPTQLLFRHTTRDTHLASFHIPKGSLVMPLLGSANRDDRKFEDPDRFILKRAPRDNLTFGQGPHACVGSYLSRIEAKVALEVLVNRFERLEVVEKSRSWIHSFFARGPRALATSYLAAADGDLVRAAH</sequence>